<feature type="transmembrane region" description="Helical" evidence="6">
    <location>
        <begin position="109"/>
        <end position="132"/>
    </location>
</feature>
<dbReference type="SUPFAM" id="SSF103473">
    <property type="entry name" value="MFS general substrate transporter"/>
    <property type="match status" value="1"/>
</dbReference>
<keyword evidence="2 6" id="KW-0812">Transmembrane</keyword>
<comment type="caution">
    <text evidence="8">The sequence shown here is derived from an EMBL/GenBank/DDBJ whole genome shotgun (WGS) entry which is preliminary data.</text>
</comment>
<evidence type="ECO:0000256" key="5">
    <source>
        <dbReference type="SAM" id="MobiDB-lite"/>
    </source>
</evidence>
<evidence type="ECO:0000256" key="3">
    <source>
        <dbReference type="ARBA" id="ARBA00022989"/>
    </source>
</evidence>
<feature type="region of interest" description="Disordered" evidence="5">
    <location>
        <begin position="342"/>
        <end position="372"/>
    </location>
</feature>
<evidence type="ECO:0000256" key="2">
    <source>
        <dbReference type="ARBA" id="ARBA00022692"/>
    </source>
</evidence>
<dbReference type="PANTHER" id="PTHR23501:SF198">
    <property type="entry name" value="AZOLE RESISTANCE PROTEIN 1-RELATED"/>
    <property type="match status" value="1"/>
</dbReference>
<keyword evidence="4 6" id="KW-0472">Membrane</keyword>
<feature type="compositionally biased region" description="Basic and acidic residues" evidence="5">
    <location>
        <begin position="403"/>
        <end position="435"/>
    </location>
</feature>
<name>A0A0F4Z2X5_RASE3</name>
<feature type="transmembrane region" description="Helical" evidence="6">
    <location>
        <begin position="166"/>
        <end position="188"/>
    </location>
</feature>
<evidence type="ECO:0000256" key="6">
    <source>
        <dbReference type="SAM" id="Phobius"/>
    </source>
</evidence>
<dbReference type="OrthoDB" id="10021397at2759"/>
<dbReference type="Proteomes" id="UP000053958">
    <property type="component" value="Unassembled WGS sequence"/>
</dbReference>
<dbReference type="InterPro" id="IPR020846">
    <property type="entry name" value="MFS_dom"/>
</dbReference>
<feature type="domain" description="Major facilitator superfamily (MFS) profile" evidence="7">
    <location>
        <begin position="44"/>
        <end position="443"/>
    </location>
</feature>
<feature type="transmembrane region" description="Helical" evidence="6">
    <location>
        <begin position="237"/>
        <end position="258"/>
    </location>
</feature>
<dbReference type="AlphaFoldDB" id="A0A0F4Z2X5"/>
<feature type="transmembrane region" description="Helical" evidence="6">
    <location>
        <begin position="270"/>
        <end position="287"/>
    </location>
</feature>
<evidence type="ECO:0000256" key="4">
    <source>
        <dbReference type="ARBA" id="ARBA00023136"/>
    </source>
</evidence>
<dbReference type="PROSITE" id="PS50850">
    <property type="entry name" value="MFS"/>
    <property type="match status" value="1"/>
</dbReference>
<feature type="transmembrane region" description="Helical" evidence="6">
    <location>
        <begin position="138"/>
        <end position="159"/>
    </location>
</feature>
<dbReference type="InterPro" id="IPR036259">
    <property type="entry name" value="MFS_trans_sf"/>
</dbReference>
<evidence type="ECO:0000313" key="9">
    <source>
        <dbReference type="Proteomes" id="UP000053958"/>
    </source>
</evidence>
<dbReference type="Gene3D" id="1.20.1720.10">
    <property type="entry name" value="Multidrug resistance protein D"/>
    <property type="match status" value="1"/>
</dbReference>
<feature type="region of interest" description="Disordered" evidence="5">
    <location>
        <begin position="1"/>
        <end position="32"/>
    </location>
</feature>
<evidence type="ECO:0000256" key="1">
    <source>
        <dbReference type="ARBA" id="ARBA00004141"/>
    </source>
</evidence>
<dbReference type="GO" id="GO:0022857">
    <property type="term" value="F:transmembrane transporter activity"/>
    <property type="evidence" value="ECO:0007669"/>
    <property type="project" value="InterPro"/>
</dbReference>
<dbReference type="InterPro" id="IPR011701">
    <property type="entry name" value="MFS"/>
</dbReference>
<feature type="transmembrane region" description="Helical" evidence="6">
    <location>
        <begin position="194"/>
        <end position="217"/>
    </location>
</feature>
<feature type="compositionally biased region" description="Basic and acidic residues" evidence="5">
    <location>
        <begin position="10"/>
        <end position="26"/>
    </location>
</feature>
<evidence type="ECO:0000259" key="7">
    <source>
        <dbReference type="PROSITE" id="PS50850"/>
    </source>
</evidence>
<proteinExistence type="predicted"/>
<dbReference type="Pfam" id="PF07690">
    <property type="entry name" value="MFS_1"/>
    <property type="match status" value="1"/>
</dbReference>
<protein>
    <submittedName>
        <fullName evidence="8">Bcmfs1, multidrug efflux transporter</fullName>
    </submittedName>
</protein>
<accession>A0A0F4Z2X5</accession>
<dbReference type="GeneID" id="25313624"/>
<feature type="transmembrane region" description="Helical" evidence="6">
    <location>
        <begin position="41"/>
        <end position="59"/>
    </location>
</feature>
<keyword evidence="3 6" id="KW-1133">Transmembrane helix</keyword>
<dbReference type="PANTHER" id="PTHR23501">
    <property type="entry name" value="MAJOR FACILITATOR SUPERFAMILY"/>
    <property type="match status" value="1"/>
</dbReference>
<feature type="transmembrane region" description="Helical" evidence="6">
    <location>
        <begin position="307"/>
        <end position="332"/>
    </location>
</feature>
<evidence type="ECO:0000313" key="8">
    <source>
        <dbReference type="EMBL" id="KKA24690.1"/>
    </source>
</evidence>
<keyword evidence="9" id="KW-1185">Reference proteome</keyword>
<gene>
    <name evidence="8" type="ORF">T310_1273</name>
</gene>
<reference evidence="8 9" key="1">
    <citation type="submission" date="2015-04" db="EMBL/GenBank/DDBJ databases">
        <authorList>
            <person name="Heijne W.H."/>
            <person name="Fedorova N.D."/>
            <person name="Nierman W.C."/>
            <person name="Vollebregt A.W."/>
            <person name="Zhao Z."/>
            <person name="Wu L."/>
            <person name="Kumar M."/>
            <person name="Stam H."/>
            <person name="van den Berg M.A."/>
            <person name="Pel H.J."/>
        </authorList>
    </citation>
    <scope>NUCLEOTIDE SEQUENCE [LARGE SCALE GENOMIC DNA]</scope>
    <source>
        <strain evidence="8 9">CBS 393.64</strain>
    </source>
</reference>
<dbReference type="RefSeq" id="XP_013331302.1">
    <property type="nucleotide sequence ID" value="XM_013475848.1"/>
</dbReference>
<dbReference type="GO" id="GO:0005886">
    <property type="term" value="C:plasma membrane"/>
    <property type="evidence" value="ECO:0007669"/>
    <property type="project" value="TreeGrafter"/>
</dbReference>
<dbReference type="EMBL" id="LASV01000051">
    <property type="protein sequence ID" value="KKA24690.1"/>
    <property type="molecule type" value="Genomic_DNA"/>
</dbReference>
<organism evidence="8 9">
    <name type="scientific">Rasamsonia emersonii (strain ATCC 16479 / CBS 393.64 / IMI 116815)</name>
    <dbReference type="NCBI Taxonomy" id="1408163"/>
    <lineage>
        <taxon>Eukaryota</taxon>
        <taxon>Fungi</taxon>
        <taxon>Dikarya</taxon>
        <taxon>Ascomycota</taxon>
        <taxon>Pezizomycotina</taxon>
        <taxon>Eurotiomycetes</taxon>
        <taxon>Eurotiomycetidae</taxon>
        <taxon>Eurotiales</taxon>
        <taxon>Trichocomaceae</taxon>
        <taxon>Rasamsonia</taxon>
    </lineage>
</organism>
<feature type="region of interest" description="Disordered" evidence="5">
    <location>
        <begin position="401"/>
        <end position="443"/>
    </location>
</feature>
<comment type="subcellular location">
    <subcellularLocation>
        <location evidence="1">Membrane</location>
        <topology evidence="1">Multi-pass membrane protein</topology>
    </subcellularLocation>
</comment>
<sequence length="443" mass="47978">MSATTSAIASERENDPEQRDPDRPTVENEASQKSAAQTAKLALIMVGLCLAVFLTGMDQTILATATPTISDEFKALDDVGWWTAIYLFTLSTFQLFYGKLYMLFSIKIVYLCAIAIFELGSLICATAPNAVALTCGRAIAGLGAAGIFSGGIMVTTKVIPLDHRAAYLGIMSGVFGVAAIVGPFIGGALTEKSTWRWCFGINLPMGFVTIVICSFLVRTPTNPLVRTMGLREKLRQFDLVGMVLLIAALVCLLLGLQWGGSTYPWSNGRVIALLVVAGVLMIGFILVQVLGKSSKTIPPTLARSRSIWLAISYAMCMTGGVYVAILYVPIWFQAIQHQNPDQRDRVLQSGHDHRHDSSGNRRGTLDDSHPADGEIRVDRISVAVWPRRGLWLRPAQLRGADAPAREGDPHWSDTCHAGAEPERNHLRGRGAEHLPKHASGPAA</sequence>
<feature type="transmembrane region" description="Helical" evidence="6">
    <location>
        <begin position="79"/>
        <end position="97"/>
    </location>
</feature>